<proteinExistence type="predicted"/>
<gene>
    <name evidence="1" type="ORF">TBCH5v1_1267</name>
</gene>
<dbReference type="AlphaFoldDB" id="A0A0S1XBM2"/>
<protein>
    <submittedName>
        <fullName evidence="1">Uncharacterized protein</fullName>
    </submittedName>
</protein>
<sequence length="107" mass="12760">MVFPMVSRSDYAFKYSMRELKRLFPNTPFLEVKMQELEGDEVRVKSLEEFIDVCDKLRLLVEYSVDDENGSVRFLTKYQGRTLVYEIDINEFYKAVSRIRELKESVV</sequence>
<name>A0A0S1XBM2_THEBA</name>
<dbReference type="Proteomes" id="UP000066042">
    <property type="component" value="Chromosome"/>
</dbReference>
<reference evidence="1 2" key="1">
    <citation type="journal article" date="2016" name="Genome Announc.">
        <title>Complete genome sequence of the hyperthermophilic and piezophilic archaeon Thermococcus barophilus Ch5, capable of growth at the expense of hydrogenogenesis from carbon monoxide and formate.</title>
        <authorList>
            <person name="Oger P."/>
            <person name="Sokolova T.G."/>
            <person name="Kozhevnikova D.A."/>
            <person name="Taranov E.A."/>
            <person name="Vannier P."/>
            <person name="Lee H.S."/>
            <person name="Kwon K.K."/>
            <person name="Kang S.G."/>
            <person name="Lee J.H."/>
            <person name="Bonch-Osmolovskaya E.A."/>
            <person name="Lebedinsky A.V."/>
        </authorList>
    </citation>
    <scope>NUCLEOTIDE SEQUENCE [LARGE SCALE GENOMIC DNA]</scope>
    <source>
        <strain evidence="2">Ch5</strain>
    </source>
</reference>
<organism evidence="1 2">
    <name type="scientific">Thermococcus barophilus</name>
    <dbReference type="NCBI Taxonomy" id="55802"/>
    <lineage>
        <taxon>Archaea</taxon>
        <taxon>Methanobacteriati</taxon>
        <taxon>Methanobacteriota</taxon>
        <taxon>Thermococci</taxon>
        <taxon>Thermococcales</taxon>
        <taxon>Thermococcaceae</taxon>
        <taxon>Thermococcus</taxon>
    </lineage>
</organism>
<accession>A0A0S1XBM2</accession>
<dbReference type="STRING" id="55802.TBCH5v1_1267"/>
<evidence type="ECO:0000313" key="2">
    <source>
        <dbReference type="Proteomes" id="UP000066042"/>
    </source>
</evidence>
<dbReference type="EMBL" id="CP013050">
    <property type="protein sequence ID" value="ALM75190.1"/>
    <property type="molecule type" value="Genomic_DNA"/>
</dbReference>
<evidence type="ECO:0000313" key="1">
    <source>
        <dbReference type="EMBL" id="ALM75190.1"/>
    </source>
</evidence>